<evidence type="ECO:0000259" key="11">
    <source>
        <dbReference type="PROSITE" id="PS50075"/>
    </source>
</evidence>
<dbReference type="PANTHER" id="PTHR43775:SF51">
    <property type="entry name" value="INACTIVE PHENOLPHTHIOCEROL SYNTHESIS POLYKETIDE SYNTHASE TYPE I PKS1-RELATED"/>
    <property type="match status" value="1"/>
</dbReference>
<dbReference type="Pfam" id="PF00550">
    <property type="entry name" value="PP-binding"/>
    <property type="match status" value="1"/>
</dbReference>
<dbReference type="InterPro" id="IPR032821">
    <property type="entry name" value="PKS_assoc"/>
</dbReference>
<dbReference type="Gene3D" id="3.10.129.110">
    <property type="entry name" value="Polyketide synthase dehydratase"/>
    <property type="match status" value="1"/>
</dbReference>
<keyword evidence="7" id="KW-0511">Multifunctional enzyme</keyword>
<dbReference type="SUPFAM" id="SSF52151">
    <property type="entry name" value="FabD/lysophospholipase-like"/>
    <property type="match status" value="1"/>
</dbReference>
<evidence type="ECO:0000256" key="6">
    <source>
        <dbReference type="ARBA" id="ARBA00023194"/>
    </source>
</evidence>
<evidence type="ECO:0000313" key="15">
    <source>
        <dbReference type="Proteomes" id="UP001183388"/>
    </source>
</evidence>
<dbReference type="Pfam" id="PF08659">
    <property type="entry name" value="KR"/>
    <property type="match status" value="1"/>
</dbReference>
<dbReference type="SMART" id="SM00826">
    <property type="entry name" value="PKS_DH"/>
    <property type="match status" value="1"/>
</dbReference>
<dbReference type="InterPro" id="IPR001227">
    <property type="entry name" value="Ac_transferase_dom_sf"/>
</dbReference>
<dbReference type="Pfam" id="PF14765">
    <property type="entry name" value="PS-DH"/>
    <property type="match status" value="1"/>
</dbReference>
<dbReference type="InterPro" id="IPR020802">
    <property type="entry name" value="TesA-like"/>
</dbReference>
<dbReference type="Gene3D" id="3.40.366.10">
    <property type="entry name" value="Malonyl-Coenzyme A Acyl Carrier Protein, domain 2"/>
    <property type="match status" value="1"/>
</dbReference>
<dbReference type="InterPro" id="IPR014031">
    <property type="entry name" value="Ketoacyl_synth_C"/>
</dbReference>
<dbReference type="SUPFAM" id="SSF53901">
    <property type="entry name" value="Thiolase-like"/>
    <property type="match status" value="1"/>
</dbReference>
<dbReference type="Gene3D" id="3.30.70.3290">
    <property type="match status" value="1"/>
</dbReference>
<feature type="active site" description="Proton donor; for dehydratase activity" evidence="9">
    <location>
        <position position="1149"/>
    </location>
</feature>
<keyword evidence="4" id="KW-0597">Phosphoprotein</keyword>
<feature type="domain" description="Carrier" evidence="11">
    <location>
        <begin position="1706"/>
        <end position="1781"/>
    </location>
</feature>
<dbReference type="InterPro" id="IPR049552">
    <property type="entry name" value="PKS_DH_N"/>
</dbReference>
<dbReference type="InterPro" id="IPR049900">
    <property type="entry name" value="PKS_mFAS_DH"/>
</dbReference>
<name>A0ABU2LCE9_9ACTN</name>
<dbReference type="SMART" id="SM00825">
    <property type="entry name" value="PKS_KS"/>
    <property type="match status" value="1"/>
</dbReference>
<dbReference type="InterPro" id="IPR042104">
    <property type="entry name" value="PKS_dehydratase_sf"/>
</dbReference>
<dbReference type="PROSITE" id="PS50075">
    <property type="entry name" value="CARRIER"/>
    <property type="match status" value="1"/>
</dbReference>
<dbReference type="Pfam" id="PF00698">
    <property type="entry name" value="Acyl_transf_1"/>
    <property type="match status" value="1"/>
</dbReference>
<dbReference type="InterPro" id="IPR020807">
    <property type="entry name" value="PKS_DH"/>
</dbReference>
<dbReference type="SMART" id="SM01294">
    <property type="entry name" value="PKS_PP_betabranch"/>
    <property type="match status" value="1"/>
</dbReference>
<dbReference type="InterPro" id="IPR055123">
    <property type="entry name" value="SpnB-like_Rossmann"/>
</dbReference>
<dbReference type="InterPro" id="IPR029058">
    <property type="entry name" value="AB_hydrolase_fold"/>
</dbReference>
<evidence type="ECO:0000256" key="8">
    <source>
        <dbReference type="ARBA" id="ARBA00023315"/>
    </source>
</evidence>
<dbReference type="Proteomes" id="UP001183388">
    <property type="component" value="Unassembled WGS sequence"/>
</dbReference>
<dbReference type="SUPFAM" id="SSF55048">
    <property type="entry name" value="Probable ACP-binding domain of malonyl-CoA ACP transacylase"/>
    <property type="match status" value="1"/>
</dbReference>
<dbReference type="PANTHER" id="PTHR43775">
    <property type="entry name" value="FATTY ACID SYNTHASE"/>
    <property type="match status" value="1"/>
</dbReference>
<proteinExistence type="predicted"/>
<dbReference type="InterPro" id="IPR049551">
    <property type="entry name" value="PKS_DH_C"/>
</dbReference>
<comment type="cofactor">
    <cofactor evidence="1">
        <name>pantetheine 4'-phosphate</name>
        <dbReference type="ChEBI" id="CHEBI:47942"/>
    </cofactor>
</comment>
<dbReference type="InterPro" id="IPR013968">
    <property type="entry name" value="PKS_KR"/>
</dbReference>
<feature type="domain" description="Ketosynthase family 3 (KS3)" evidence="12">
    <location>
        <begin position="32"/>
        <end position="458"/>
    </location>
</feature>
<dbReference type="SUPFAM" id="SSF51735">
    <property type="entry name" value="NAD(P)-binding Rossmann-fold domains"/>
    <property type="match status" value="2"/>
</dbReference>
<dbReference type="Pfam" id="PF21089">
    <property type="entry name" value="PKS_DH_N"/>
    <property type="match status" value="1"/>
</dbReference>
<feature type="compositionally biased region" description="Low complexity" evidence="10">
    <location>
        <begin position="1792"/>
        <end position="1819"/>
    </location>
</feature>
<evidence type="ECO:0000259" key="12">
    <source>
        <dbReference type="PROSITE" id="PS52004"/>
    </source>
</evidence>
<keyword evidence="5" id="KW-0808">Transferase</keyword>
<keyword evidence="8" id="KW-0012">Acyltransferase</keyword>
<dbReference type="InterPro" id="IPR057326">
    <property type="entry name" value="KR_dom"/>
</dbReference>
<evidence type="ECO:0000259" key="13">
    <source>
        <dbReference type="PROSITE" id="PS52019"/>
    </source>
</evidence>
<dbReference type="InterPro" id="IPR006162">
    <property type="entry name" value="Ppantetheine_attach_site"/>
</dbReference>
<evidence type="ECO:0000256" key="9">
    <source>
        <dbReference type="PROSITE-ProRule" id="PRU01363"/>
    </source>
</evidence>
<comment type="caution">
    <text evidence="14">The sequence shown here is derived from an EMBL/GenBank/DDBJ whole genome shotgun (WGS) entry which is preliminary data.</text>
</comment>
<feature type="region of interest" description="Disordered" evidence="10">
    <location>
        <begin position="1782"/>
        <end position="1854"/>
    </location>
</feature>
<dbReference type="InterPro" id="IPR015083">
    <property type="entry name" value="NorB/c/GfsB-D-like_docking"/>
</dbReference>
<dbReference type="Pfam" id="PF00109">
    <property type="entry name" value="ketoacyl-synt"/>
    <property type="match status" value="1"/>
</dbReference>
<dbReference type="SMART" id="SM00827">
    <property type="entry name" value="PKS_AT"/>
    <property type="match status" value="1"/>
</dbReference>
<dbReference type="PROSITE" id="PS00012">
    <property type="entry name" value="PHOSPHOPANTETHEINE"/>
    <property type="match status" value="1"/>
</dbReference>
<evidence type="ECO:0000256" key="3">
    <source>
        <dbReference type="ARBA" id="ARBA00022450"/>
    </source>
</evidence>
<dbReference type="SMART" id="SM00824">
    <property type="entry name" value="PKS_TE"/>
    <property type="match status" value="1"/>
</dbReference>
<keyword evidence="15" id="KW-1185">Reference proteome</keyword>
<keyword evidence="6" id="KW-0045">Antibiotic biosynthesis</keyword>
<feature type="region of interest" description="N-terminal hotdog fold" evidence="9">
    <location>
        <begin position="944"/>
        <end position="1076"/>
    </location>
</feature>
<gene>
    <name evidence="14" type="ORF">RM780_20160</name>
</gene>
<dbReference type="InterPro" id="IPR020806">
    <property type="entry name" value="PKS_PP-bd"/>
</dbReference>
<dbReference type="Gene3D" id="3.40.50.720">
    <property type="entry name" value="NAD(P)-binding Rossmann-like Domain"/>
    <property type="match status" value="1"/>
</dbReference>
<dbReference type="InterPro" id="IPR016036">
    <property type="entry name" value="Malonyl_transacylase_ACP-bd"/>
</dbReference>
<feature type="domain" description="PKS/mFAS DH" evidence="13">
    <location>
        <begin position="944"/>
        <end position="1232"/>
    </location>
</feature>
<dbReference type="InterPro" id="IPR001031">
    <property type="entry name" value="Thioesterase"/>
</dbReference>
<feature type="compositionally biased region" description="Low complexity" evidence="10">
    <location>
        <begin position="1841"/>
        <end position="1851"/>
    </location>
</feature>
<dbReference type="Pfam" id="PF22953">
    <property type="entry name" value="SpnB_Rossmann"/>
    <property type="match status" value="1"/>
</dbReference>
<evidence type="ECO:0000256" key="10">
    <source>
        <dbReference type="SAM" id="MobiDB-lite"/>
    </source>
</evidence>
<evidence type="ECO:0000256" key="5">
    <source>
        <dbReference type="ARBA" id="ARBA00022679"/>
    </source>
</evidence>
<reference evidence="15" key="1">
    <citation type="submission" date="2023-07" db="EMBL/GenBank/DDBJ databases">
        <title>30 novel species of actinomycetes from the DSMZ collection.</title>
        <authorList>
            <person name="Nouioui I."/>
        </authorList>
    </citation>
    <scope>NUCLEOTIDE SEQUENCE [LARGE SCALE GENOMIC DNA]</scope>
    <source>
        <strain evidence="15">DSM 44917</strain>
    </source>
</reference>
<dbReference type="Pfam" id="PF08990">
    <property type="entry name" value="Docking"/>
    <property type="match status" value="1"/>
</dbReference>
<feature type="active site" description="Proton acceptor; for dehydratase activity" evidence="9">
    <location>
        <position position="977"/>
    </location>
</feature>
<dbReference type="PROSITE" id="PS52019">
    <property type="entry name" value="PKS_MFAS_DH"/>
    <property type="match status" value="1"/>
</dbReference>
<keyword evidence="3" id="KW-0596">Phosphopantetheine</keyword>
<sequence length="2136" mass="217615">MSEERLRDYLRRALAEVRAGRERLREAREAAREPVAILGMACRYPGGVETPEDLWRLVSSGTDAVGPFPADRGWDLEALYDPEPGRPGRCYVREGGFLEGVAEFDPGFFGITPREALAMDPVQRLLLETAWEAVERAGLDPAGLRGGDTGVFAGISYQDYGSRLRAAPDDAEGYLGTGNAGSIASGRLAYTLGLQGPAVTVDTACSSSLVALHLAVQALRRGECALALAGGACVMARPTPFTDFGRQRGLAADGRCKPFSAAADGTNWAEGVGLLLLARLSDARRAGHPVLAVVRGSAVNQDGASSRLTAPSGPAQQRVLRAALADAGLGPAEVDAVEAHGTGTALGDPIEAGALEAVFGGERPGGRPLFLGSLKSNIGHAQAAAGVGGVVKTVLAMRHGLLPPTLRAEPLSPHVDWSAGTLRVVTAPVPWPGTGAPRRAGVSSFGYGGTNAHVVLELPEESMASAPPPGGDEGAAGGEARPVAWPLSARDEEALRAQAARLREHLAGRRPAPADVGRTLAGRTAFRHRAVVVGADRAGLLGGLDALAAGRAAPGLVRGTAPAAPPRVVFVFPGQGGQWPGMARALLESPAAAAFRSAVADCEAALAPHVGWSLTDVLNGAPGAPDPERTDVLQPVLFAVMVGLAEEWRAHGVRPDAVLGHSQGEVAAACVAGALSLEDAARVVAVRSALVRRLLSGRGGTVALPLSAEEAERRCAPWRGRLSVAAVNSPWSVAVSGDAQACEALLTACAAEGIGARRVAMDFASHCPQVQALREPVKEALAGVAARPGGVPMRSTVTGEAVDTRDPAALDGRYWFRNLREPVRLRDAVRALAAEGHTAFVEVGPHPVLGLPLRETLEEAGRAGSGKHVVLETLRRGEGGPGRLLASLAGAHAAGLPVDWERVFAGARRVELPTYPFRRRRYWLEDAAAGAGDLAAAGLRPAGHPLLGALVPAAGRAGATVFTGRLSRRAQPWLAGHTVAGAVVLPGAALLELALHAGRVTGCPAVRELVLHAAVVLPPEEEVLLRMSVGAADAEGLREVAVHAGPPGGLPDARPPEEAGWRCHASGTLAPDAGPGEGTAGAWPPEGAEPVDAGAAYEGLAAAGLRYGPPFGGMTAAWRRGAEVFAEVALPATAAAEAEAYGIHPALLDAALHPAALGAVPDGDGGTADRLASVPYAFSEVALHATGARTLRVRVAPEGAGAVRVTAEDADGRPVIRVGALTVRPLAALSSAGPGNLFALGWVPAGPDDGGPGAAARWAVVQRPGGEGAFPDIPPETHRSLGAFRAALRGGAAPPALLLAPREAAGGEAGGGAAGAHALVADTLALLREWLAEERCADSRLVVVTRGGVAVRPGEAARLVPAQAAVWGLVRSAQTEHPGRFVLADADQDTTTWAVARAVARTGEEQVAVRGARAYVPRLARRAGAAPLRAGAGLSGPVLITGGTGLLGAAVARHLVTAHGVRELVLLSRRGPAAAGAAALRDELAALGAEITLAACDAADREALAGLLASLARPPAAVIHAAGVLDDALLASLTPERAARVLRPKVDAAAHLDALTSGPSPARLVLFSSAAGTFGTAGQGAYAAANAFLDALAERRRAAGLPAVSLAWGLWAEASAMTAGMTEADRRRLARAGGGGLTTAEGLALFDAALAAGDPVLLPMRLGPAAEAPPVLSGLIAPPPARRAAPGRARTLRARLAGRDPAERAAVLTELVRDLTARVMGHADTEDVAPDAGFPELGFDSLMALELRNALTTATGLRLPPATVFAHPTPLALAAHLAGHLGDLPPGRPPADESAAAGSASAPHRSPEAARAPAALARPGGNGASNGARPPEGGPAPARPGPAARHGGTPAEGDPVRALFLRAADARQFGVGIEMARLAASLRPTFEGPAGWGRPPVPLRLAAGEAEPRLVWFTSFAAIGGVHQYLRLAVPFRGRHEVAALTVPGFGDGEPLPATKGALLALYAAAVRAWTGDDAPVVLLGASSGGILAHDVAAELERAGAPARGLVLLDTLMDSDLAGTVGLTQTLLGGMLTRESVSAPLDDTRLTAMGWYAVLYDGWRPKPLTTPTLHVRAAEPLVPRPPGEPAPEPAWPGAPAVVEVPGNHFTMHHEHAATTAAAVLAWLPGLTAPATPVSPP</sequence>
<evidence type="ECO:0000256" key="7">
    <source>
        <dbReference type="ARBA" id="ARBA00023268"/>
    </source>
</evidence>
<dbReference type="SMART" id="SM00823">
    <property type="entry name" value="PKS_PP"/>
    <property type="match status" value="1"/>
</dbReference>
<dbReference type="SUPFAM" id="SSF53474">
    <property type="entry name" value="alpha/beta-Hydrolases"/>
    <property type="match status" value="1"/>
</dbReference>
<dbReference type="Pfam" id="PF02801">
    <property type="entry name" value="Ketoacyl-synt_C"/>
    <property type="match status" value="1"/>
</dbReference>
<dbReference type="InterPro" id="IPR018201">
    <property type="entry name" value="Ketoacyl_synth_AS"/>
</dbReference>
<dbReference type="RefSeq" id="WP_311632213.1">
    <property type="nucleotide sequence ID" value="NZ_JAVREN010000033.1"/>
</dbReference>
<dbReference type="Gene3D" id="3.40.50.1820">
    <property type="entry name" value="alpha/beta hydrolase"/>
    <property type="match status" value="1"/>
</dbReference>
<evidence type="ECO:0000256" key="1">
    <source>
        <dbReference type="ARBA" id="ARBA00001957"/>
    </source>
</evidence>
<dbReference type="EMBL" id="JAVREN010000033">
    <property type="protein sequence ID" value="MDT0309258.1"/>
    <property type="molecule type" value="Genomic_DNA"/>
</dbReference>
<evidence type="ECO:0000313" key="14">
    <source>
        <dbReference type="EMBL" id="MDT0309258.1"/>
    </source>
</evidence>
<evidence type="ECO:0000256" key="4">
    <source>
        <dbReference type="ARBA" id="ARBA00022553"/>
    </source>
</evidence>
<dbReference type="InterPro" id="IPR009081">
    <property type="entry name" value="PP-bd_ACP"/>
</dbReference>
<dbReference type="InterPro" id="IPR014043">
    <property type="entry name" value="Acyl_transferase_dom"/>
</dbReference>
<dbReference type="Pfam" id="PF00975">
    <property type="entry name" value="Thioesterase"/>
    <property type="match status" value="1"/>
</dbReference>
<protein>
    <submittedName>
        <fullName evidence="14">Type I polyketide synthase</fullName>
    </submittedName>
</protein>
<dbReference type="Gene3D" id="3.40.47.10">
    <property type="match status" value="1"/>
</dbReference>
<comment type="pathway">
    <text evidence="2">Antibiotic biosynthesis.</text>
</comment>
<dbReference type="InterPro" id="IPR036736">
    <property type="entry name" value="ACP-like_sf"/>
</dbReference>
<organism evidence="14 15">
    <name type="scientific">Streptomyces boetiae</name>
    <dbReference type="NCBI Taxonomy" id="3075541"/>
    <lineage>
        <taxon>Bacteria</taxon>
        <taxon>Bacillati</taxon>
        <taxon>Actinomycetota</taxon>
        <taxon>Actinomycetes</taxon>
        <taxon>Kitasatosporales</taxon>
        <taxon>Streptomycetaceae</taxon>
        <taxon>Streptomyces</taxon>
    </lineage>
</organism>
<dbReference type="PROSITE" id="PS00606">
    <property type="entry name" value="KS3_1"/>
    <property type="match status" value="1"/>
</dbReference>
<dbReference type="InterPro" id="IPR050091">
    <property type="entry name" value="PKS_NRPS_Biosynth_Enz"/>
</dbReference>
<evidence type="ECO:0000256" key="2">
    <source>
        <dbReference type="ARBA" id="ARBA00004792"/>
    </source>
</evidence>
<dbReference type="InterPro" id="IPR036291">
    <property type="entry name" value="NAD(P)-bd_dom_sf"/>
</dbReference>
<dbReference type="CDD" id="cd08956">
    <property type="entry name" value="KR_3_FAS_SDR_x"/>
    <property type="match status" value="1"/>
</dbReference>
<dbReference type="SMART" id="SM00822">
    <property type="entry name" value="PKS_KR"/>
    <property type="match status" value="1"/>
</dbReference>
<accession>A0ABU2LCE9</accession>
<dbReference type="InterPro" id="IPR016035">
    <property type="entry name" value="Acyl_Trfase/lysoPLipase"/>
</dbReference>
<dbReference type="CDD" id="cd00833">
    <property type="entry name" value="PKS"/>
    <property type="match status" value="1"/>
</dbReference>
<dbReference type="InterPro" id="IPR014030">
    <property type="entry name" value="Ketoacyl_synth_N"/>
</dbReference>
<dbReference type="SUPFAM" id="SSF47336">
    <property type="entry name" value="ACP-like"/>
    <property type="match status" value="1"/>
</dbReference>
<dbReference type="InterPro" id="IPR020841">
    <property type="entry name" value="PKS_Beta-ketoAc_synthase_dom"/>
</dbReference>
<dbReference type="Gene3D" id="1.10.1200.10">
    <property type="entry name" value="ACP-like"/>
    <property type="match status" value="1"/>
</dbReference>
<feature type="region of interest" description="C-terminal hotdog fold" evidence="9">
    <location>
        <begin position="1088"/>
        <end position="1232"/>
    </location>
</feature>
<dbReference type="PROSITE" id="PS52004">
    <property type="entry name" value="KS3_2"/>
    <property type="match status" value="1"/>
</dbReference>
<dbReference type="InterPro" id="IPR016039">
    <property type="entry name" value="Thiolase-like"/>
</dbReference>
<dbReference type="Pfam" id="PF16197">
    <property type="entry name" value="KAsynt_C_assoc"/>
    <property type="match status" value="1"/>
</dbReference>